<feature type="active site" description="Nucleophile" evidence="7">
    <location>
        <position position="317"/>
    </location>
</feature>
<evidence type="ECO:0000256" key="7">
    <source>
        <dbReference type="PIRSR" id="PIRSR001084-1"/>
    </source>
</evidence>
<comment type="catalytic activity">
    <reaction evidence="1 6">
        <text>Hydrolysis of terminal non-reducing beta-D-galactose residues in beta-D-galactosides.</text>
        <dbReference type="EC" id="3.2.1.23"/>
    </reaction>
</comment>
<dbReference type="Pfam" id="PF08532">
    <property type="entry name" value="Glyco_hydro_42M"/>
    <property type="match status" value="1"/>
</dbReference>
<dbReference type="InterPro" id="IPR017853">
    <property type="entry name" value="GH"/>
</dbReference>
<dbReference type="Gene3D" id="3.40.50.880">
    <property type="match status" value="1"/>
</dbReference>
<feature type="binding site" evidence="8">
    <location>
        <position position="118"/>
    </location>
    <ligand>
        <name>substrate</name>
    </ligand>
</feature>
<keyword evidence="4 6" id="KW-0378">Hydrolase</keyword>
<feature type="active site" description="Proton donor" evidence="7">
    <location>
        <position position="157"/>
    </location>
</feature>
<gene>
    <name evidence="11" type="ORF">SAMN05216207_100424</name>
</gene>
<comment type="similarity">
    <text evidence="2 6">Belongs to the glycosyl hydrolase 42 family.</text>
</comment>
<evidence type="ECO:0000256" key="6">
    <source>
        <dbReference type="PIRNR" id="PIRNR001084"/>
    </source>
</evidence>
<evidence type="ECO:0000256" key="4">
    <source>
        <dbReference type="ARBA" id="ARBA00022801"/>
    </source>
</evidence>
<dbReference type="GO" id="GO:0005975">
    <property type="term" value="P:carbohydrate metabolic process"/>
    <property type="evidence" value="ECO:0007669"/>
    <property type="project" value="InterPro"/>
</dbReference>
<dbReference type="PANTHER" id="PTHR36447:SF1">
    <property type="entry name" value="BETA-GALACTOSIDASE GANA"/>
    <property type="match status" value="1"/>
</dbReference>
<evidence type="ECO:0000256" key="8">
    <source>
        <dbReference type="PIRSR" id="PIRSR001084-2"/>
    </source>
</evidence>
<dbReference type="InterPro" id="IPR029062">
    <property type="entry name" value="Class_I_gatase-like"/>
</dbReference>
<dbReference type="AlphaFoldDB" id="A0A1I4UD55"/>
<evidence type="ECO:0000256" key="3">
    <source>
        <dbReference type="ARBA" id="ARBA00012756"/>
    </source>
</evidence>
<dbReference type="STRING" id="260086.SAMN05216207_100424"/>
<dbReference type="EC" id="3.2.1.23" evidence="3 6"/>
<dbReference type="InterPro" id="IPR013529">
    <property type="entry name" value="Glyco_hydro_42_N"/>
</dbReference>
<feature type="binding site" evidence="8">
    <location>
        <position position="156"/>
    </location>
    <ligand>
        <name>substrate</name>
    </ligand>
</feature>
<protein>
    <recommendedName>
        <fullName evidence="3 6">Beta-galactosidase</fullName>
        <shortName evidence="6">Beta-gal</shortName>
        <ecNumber evidence="3 6">3.2.1.23</ecNumber>
    </recommendedName>
</protein>
<evidence type="ECO:0000259" key="9">
    <source>
        <dbReference type="Pfam" id="PF02449"/>
    </source>
</evidence>
<feature type="binding site" evidence="8">
    <location>
        <position position="325"/>
    </location>
    <ligand>
        <name>substrate</name>
    </ligand>
</feature>
<evidence type="ECO:0000313" key="12">
    <source>
        <dbReference type="Proteomes" id="UP000199614"/>
    </source>
</evidence>
<keyword evidence="5 6" id="KW-0326">Glycosidase</keyword>
<dbReference type="Proteomes" id="UP000199614">
    <property type="component" value="Unassembled WGS sequence"/>
</dbReference>
<organism evidence="11 12">
    <name type="scientific">Pseudonocardia ammonioxydans</name>
    <dbReference type="NCBI Taxonomy" id="260086"/>
    <lineage>
        <taxon>Bacteria</taxon>
        <taxon>Bacillati</taxon>
        <taxon>Actinomycetota</taxon>
        <taxon>Actinomycetes</taxon>
        <taxon>Pseudonocardiales</taxon>
        <taxon>Pseudonocardiaceae</taxon>
        <taxon>Pseudonocardia</taxon>
    </lineage>
</organism>
<dbReference type="SUPFAM" id="SSF51445">
    <property type="entry name" value="(Trans)glycosidases"/>
    <property type="match status" value="1"/>
</dbReference>
<reference evidence="11 12" key="1">
    <citation type="submission" date="2016-10" db="EMBL/GenBank/DDBJ databases">
        <authorList>
            <person name="de Groot N.N."/>
        </authorList>
    </citation>
    <scope>NUCLEOTIDE SEQUENCE [LARGE SCALE GENOMIC DNA]</scope>
    <source>
        <strain evidence="11 12">CGMCC 4.1877</strain>
    </source>
</reference>
<dbReference type="PANTHER" id="PTHR36447">
    <property type="entry name" value="BETA-GALACTOSIDASE GANA"/>
    <property type="match status" value="1"/>
</dbReference>
<dbReference type="Gene3D" id="3.20.20.80">
    <property type="entry name" value="Glycosidases"/>
    <property type="match status" value="1"/>
</dbReference>
<sequence length="684" mass="74463">MARWLRRTPGAAHPRIEFGADYNPEQWEPEVRAADIALMREAGVTVATVGVFSWARLQPAPDRWEFGWLDEVLDLLHDGGIAVDLATATASPPPWLHHRHPEILPVDADGRTLGPGGRQHWRPTSPVFRRHALELVRTMAGRYGEHPALAAWHVSNELGCHNAEDHSPGAEAAFRDWLRERYGGDLDALNRAWGTSFWSQYHGDWDEIRTPRRVPPGTHPNPGQRLDFDRFCSDALREHLRAEVAVLRELTPDVPVTTNFMVMNETKGMDYASWAAEIDIVATDHYVVPGPQARDELSFSANLTGNLAGGEPWWLMEHSTSAVNWQAVNRPKRAGETHRDALTHLAHGADAICYFQWRQSAAGAEKFHSAMVPHAGPDSRTFRDVVALGQRLHDLAAVAGSRRVPARAAVLFDWPSWWAAEQPFTPSDQVRYRDEALGWYRAFLDVGVRADVIPAGADLAGYEVVVAPMLHVVGPDRAAELAAFVDAGGHLITTWWSGIVDEHAHAVLGGHPGALRELLGVRVEEFAPLEPGGTVTLDDGSVADVWTEPVDLVDPSVEVLVRYTGEGSAAAAADLTGLPAVTRRPVGTGSASYVSTRIAGRGPLLRRLLDAAGVVPELPGELAGRVELVRRDGYRFLVNRGDAPVDLASLGAVDALAGLPSEVLPGRGVTVLAEDGVSRAGRRG</sequence>
<dbReference type="RefSeq" id="WP_093338223.1">
    <property type="nucleotide sequence ID" value="NZ_FOUY01000004.1"/>
</dbReference>
<dbReference type="GO" id="GO:0004565">
    <property type="term" value="F:beta-galactosidase activity"/>
    <property type="evidence" value="ECO:0007669"/>
    <property type="project" value="UniProtKB-EC"/>
</dbReference>
<name>A0A1I4UD55_PSUAM</name>
<dbReference type="Pfam" id="PF02449">
    <property type="entry name" value="Glyco_hydro_42"/>
    <property type="match status" value="1"/>
</dbReference>
<evidence type="ECO:0000259" key="10">
    <source>
        <dbReference type="Pfam" id="PF08532"/>
    </source>
</evidence>
<evidence type="ECO:0000256" key="5">
    <source>
        <dbReference type="ARBA" id="ARBA00023295"/>
    </source>
</evidence>
<accession>A0A1I4UD55</accession>
<dbReference type="CDD" id="cd03143">
    <property type="entry name" value="A4_beta-galactosidase_middle_domain"/>
    <property type="match status" value="1"/>
</dbReference>
<dbReference type="SUPFAM" id="SSF52317">
    <property type="entry name" value="Class I glutamine amidotransferase-like"/>
    <property type="match status" value="1"/>
</dbReference>
<evidence type="ECO:0000256" key="1">
    <source>
        <dbReference type="ARBA" id="ARBA00001412"/>
    </source>
</evidence>
<dbReference type="InterPro" id="IPR013738">
    <property type="entry name" value="Beta_galactosidase_Trimer"/>
</dbReference>
<dbReference type="EMBL" id="FOUY01000004">
    <property type="protein sequence ID" value="SFM86771.1"/>
    <property type="molecule type" value="Genomic_DNA"/>
</dbReference>
<dbReference type="OrthoDB" id="9800974at2"/>
<dbReference type="GO" id="GO:0009341">
    <property type="term" value="C:beta-galactosidase complex"/>
    <property type="evidence" value="ECO:0007669"/>
    <property type="project" value="InterPro"/>
</dbReference>
<evidence type="ECO:0000313" key="11">
    <source>
        <dbReference type="EMBL" id="SFM86771.1"/>
    </source>
</evidence>
<feature type="domain" description="Beta-galactosidase trimerisation" evidence="10">
    <location>
        <begin position="406"/>
        <end position="608"/>
    </location>
</feature>
<proteinExistence type="inferred from homology"/>
<evidence type="ECO:0000256" key="2">
    <source>
        <dbReference type="ARBA" id="ARBA00005940"/>
    </source>
</evidence>
<dbReference type="PIRSF" id="PIRSF001084">
    <property type="entry name" value="B-galactosidase"/>
    <property type="match status" value="1"/>
</dbReference>
<feature type="domain" description="Glycoside hydrolase family 42 N-terminal" evidence="9">
    <location>
        <begin position="21"/>
        <end position="394"/>
    </location>
</feature>
<dbReference type="InterPro" id="IPR003476">
    <property type="entry name" value="Glyco_hydro_42"/>
</dbReference>
<keyword evidence="12" id="KW-1185">Reference proteome</keyword>